<evidence type="ECO:0000313" key="2">
    <source>
        <dbReference type="WBParaSite" id="jg12160"/>
    </source>
</evidence>
<reference evidence="2" key="1">
    <citation type="submission" date="2022-11" db="UniProtKB">
        <authorList>
            <consortium name="WormBaseParasite"/>
        </authorList>
    </citation>
    <scope>IDENTIFICATION</scope>
</reference>
<dbReference type="WBParaSite" id="jg12160">
    <property type="protein sequence ID" value="jg12160"/>
    <property type="gene ID" value="jg12160"/>
</dbReference>
<protein>
    <submittedName>
        <fullName evidence="2">Uncharacterized protein</fullName>
    </submittedName>
</protein>
<dbReference type="Proteomes" id="UP000887574">
    <property type="component" value="Unplaced"/>
</dbReference>
<sequence length="68" mass="7613">MGRSFHTSIKRFKSKYAFVAPSRESLKEVLDCELLMAAMMAMGLPTVVHAICGMPPNGKQREQTRKSL</sequence>
<accession>A0A915CSJ7</accession>
<dbReference type="AlphaFoldDB" id="A0A915CSJ7"/>
<evidence type="ECO:0000313" key="1">
    <source>
        <dbReference type="Proteomes" id="UP000887574"/>
    </source>
</evidence>
<proteinExistence type="predicted"/>
<keyword evidence="1" id="KW-1185">Reference proteome</keyword>
<name>A0A915CSJ7_9BILA</name>
<organism evidence="1 2">
    <name type="scientific">Ditylenchus dipsaci</name>
    <dbReference type="NCBI Taxonomy" id="166011"/>
    <lineage>
        <taxon>Eukaryota</taxon>
        <taxon>Metazoa</taxon>
        <taxon>Ecdysozoa</taxon>
        <taxon>Nematoda</taxon>
        <taxon>Chromadorea</taxon>
        <taxon>Rhabditida</taxon>
        <taxon>Tylenchina</taxon>
        <taxon>Tylenchomorpha</taxon>
        <taxon>Sphaerularioidea</taxon>
        <taxon>Anguinidae</taxon>
        <taxon>Anguininae</taxon>
        <taxon>Ditylenchus</taxon>
    </lineage>
</organism>